<dbReference type="Proteomes" id="UP000630936">
    <property type="component" value="Unassembled WGS sequence"/>
</dbReference>
<sequence length="312" mass="34181">MAGQLALDLPGFGPEVPDLASYHRIVANLSGGKDSIAMLVELLAHAEAAGVTDRIVVVHADLGDAEWEGTRDLAAEHAAAYGLRFEVVARTGSGLIERIEERGMFPDAENRWCTSDFKRGPVRRLFTALVRELEAAGHTGQVRILNVMGLRADESPARRKLIAFTHDGAWTCPCRECRRRRAIAEPYKAKKLPVPKHARTGHGASNSLRHVDTWLPVHSWSTDDVWRTVRESGLRVHDAYQAGMPRLSCVFCVLASRSALVRAAQLQPKKAARYAAVEAKIGHRFRLDVSMAEIIAEAEATPAVAAVACWEG</sequence>
<evidence type="ECO:0000313" key="2">
    <source>
        <dbReference type="EMBL" id="GGZ23439.1"/>
    </source>
</evidence>
<dbReference type="Pfam" id="PF01507">
    <property type="entry name" value="PAPS_reduct"/>
    <property type="match status" value="1"/>
</dbReference>
<keyword evidence="3" id="KW-1185">Reference proteome</keyword>
<evidence type="ECO:0000259" key="1">
    <source>
        <dbReference type="Pfam" id="PF01507"/>
    </source>
</evidence>
<dbReference type="PANTHER" id="PTHR43196:SF2">
    <property type="entry name" value="PHOSPHOADENOSINE PHOSPHOSULFATE REDUCTASE"/>
    <property type="match status" value="1"/>
</dbReference>
<reference evidence="2" key="1">
    <citation type="journal article" date="2014" name="Int. J. Syst. Evol. Microbiol.">
        <title>Complete genome sequence of Corynebacterium casei LMG S-19264T (=DSM 44701T), isolated from a smear-ripened cheese.</title>
        <authorList>
            <consortium name="US DOE Joint Genome Institute (JGI-PGF)"/>
            <person name="Walter F."/>
            <person name="Albersmeier A."/>
            <person name="Kalinowski J."/>
            <person name="Ruckert C."/>
        </authorList>
    </citation>
    <scope>NUCLEOTIDE SEQUENCE</scope>
    <source>
        <strain evidence="2">JCM 4988</strain>
    </source>
</reference>
<name>A0A918UNV0_9ACTN</name>
<organism evidence="2 3">
    <name type="scientific">Streptomyces inusitatus</name>
    <dbReference type="NCBI Taxonomy" id="68221"/>
    <lineage>
        <taxon>Bacteria</taxon>
        <taxon>Bacillati</taxon>
        <taxon>Actinomycetota</taxon>
        <taxon>Actinomycetes</taxon>
        <taxon>Kitasatosporales</taxon>
        <taxon>Streptomycetaceae</taxon>
        <taxon>Streptomyces</taxon>
    </lineage>
</organism>
<accession>A0A918UNV0</accession>
<dbReference type="GO" id="GO:0003824">
    <property type="term" value="F:catalytic activity"/>
    <property type="evidence" value="ECO:0007669"/>
    <property type="project" value="InterPro"/>
</dbReference>
<dbReference type="PANTHER" id="PTHR43196">
    <property type="entry name" value="SULFATE ADENYLYLTRANSFERASE SUBUNIT 2"/>
    <property type="match status" value="1"/>
</dbReference>
<dbReference type="EMBL" id="BMWG01000003">
    <property type="protein sequence ID" value="GGZ23439.1"/>
    <property type="molecule type" value="Genomic_DNA"/>
</dbReference>
<feature type="domain" description="Phosphoadenosine phosphosulphate reductase" evidence="1">
    <location>
        <begin position="25"/>
        <end position="252"/>
    </location>
</feature>
<comment type="caution">
    <text evidence="2">The sequence shown here is derived from an EMBL/GenBank/DDBJ whole genome shotgun (WGS) entry which is preliminary data.</text>
</comment>
<proteinExistence type="predicted"/>
<dbReference type="InterPro" id="IPR002500">
    <property type="entry name" value="PAPS_reduct_dom"/>
</dbReference>
<dbReference type="InterPro" id="IPR014729">
    <property type="entry name" value="Rossmann-like_a/b/a_fold"/>
</dbReference>
<dbReference type="SUPFAM" id="SSF52402">
    <property type="entry name" value="Adenine nucleotide alpha hydrolases-like"/>
    <property type="match status" value="1"/>
</dbReference>
<gene>
    <name evidence="2" type="ORF">GCM10010387_15760</name>
</gene>
<dbReference type="Gene3D" id="3.40.50.620">
    <property type="entry name" value="HUPs"/>
    <property type="match status" value="1"/>
</dbReference>
<protein>
    <recommendedName>
        <fullName evidence="1">Phosphoadenosine phosphosulphate reductase domain-containing protein</fullName>
    </recommendedName>
</protein>
<evidence type="ECO:0000313" key="3">
    <source>
        <dbReference type="Proteomes" id="UP000630936"/>
    </source>
</evidence>
<dbReference type="InterPro" id="IPR050128">
    <property type="entry name" value="Sulfate_adenylyltrnsfr_sub2"/>
</dbReference>
<dbReference type="RefSeq" id="WP_190122197.1">
    <property type="nucleotide sequence ID" value="NZ_BMWG01000003.1"/>
</dbReference>
<reference evidence="2" key="2">
    <citation type="submission" date="2020-09" db="EMBL/GenBank/DDBJ databases">
        <authorList>
            <person name="Sun Q."/>
            <person name="Ohkuma M."/>
        </authorList>
    </citation>
    <scope>NUCLEOTIDE SEQUENCE</scope>
    <source>
        <strain evidence="2">JCM 4988</strain>
    </source>
</reference>
<dbReference type="AlphaFoldDB" id="A0A918UNV0"/>